<feature type="domain" description="UvrD-like helicase ATP-binding" evidence="12">
    <location>
        <begin position="5"/>
        <end position="285"/>
    </location>
</feature>
<evidence type="ECO:0000256" key="4">
    <source>
        <dbReference type="ARBA" id="ARBA00022806"/>
    </source>
</evidence>
<dbReference type="EMBL" id="FQZT01000008">
    <property type="protein sequence ID" value="SHJ43200.1"/>
    <property type="molecule type" value="Genomic_DNA"/>
</dbReference>
<evidence type="ECO:0000256" key="5">
    <source>
        <dbReference type="ARBA" id="ARBA00022840"/>
    </source>
</evidence>
<keyword evidence="5 10" id="KW-0067">ATP-binding</keyword>
<dbReference type="SUPFAM" id="SSF52540">
    <property type="entry name" value="P-loop containing nucleoside triphosphate hydrolases"/>
    <property type="match status" value="1"/>
</dbReference>
<gene>
    <name evidence="14" type="ORF">SAMN02745165_02350</name>
</gene>
<evidence type="ECO:0000256" key="6">
    <source>
        <dbReference type="ARBA" id="ARBA00023235"/>
    </source>
</evidence>
<dbReference type="InterPro" id="IPR014017">
    <property type="entry name" value="DNA_helicase_UvrD-like_C"/>
</dbReference>
<sequence length="680" mass="77556">MFDLNSLNPQQRAAVEHLDGPLLLLAGAGSGKTRVITCRIVYLLQQCAVAPEQILAVTFTNKAAKEMRERVEEMAGKKACKGMVIATFHSLCVRILKAHIERLGYKKNFSIYAASDQQQLVRRLLRDEVADATGKDADQVLWQISDAKNRMIDPEQFASDSRDPVSCLTSLIYPKYQKELKAYNAVDFDDLLVLTVKLLEQNPDLLERYQQQFRYQMVDEYQDTNPVQYRLLRLLAAGHGNLCVVGDDDQSIYGFRGADVETILNFESDFSGTRVIKLEQNYRSTGNILAAANAVIKNNDKRKEKALWTADGDGKAIDYLLCADDEDEACQVVERIFAEMTRQDFDYEDFAILYRTNTQSRSFEEQLRYANIPYVLIGGQQFFDRKEVKDVIAYLKVLLNPFDEVNLLRILNYPKRGIGTGSADKLIRFSAEAEEPLWNVLKQPEQVEDLNQRTLDAISEFVGLLETFRHRFQQSLRLVETLRELLADLKLAEEIYRQENDAQKARRRVENQEEVVNAMATYLERDAVPSLAGFLEKVSLLDDEGPGKNDKESKLAQNAVTLMSLHSSKGLEFPVVFLVGMEEGVLPHKKSIYETFDIDEERRLCYVGITRAEKQLVLLGAQRRRKYGQLEQREPSRFLVEIPQTLLRRSDGNKMVATSEEDKKQNASNFFSGISQLLGD</sequence>
<dbReference type="RefSeq" id="WP_072908929.1">
    <property type="nucleotide sequence ID" value="NZ_FQZT01000008.1"/>
</dbReference>
<dbReference type="GO" id="GO:0000725">
    <property type="term" value="P:recombinational repair"/>
    <property type="evidence" value="ECO:0007669"/>
    <property type="project" value="TreeGrafter"/>
</dbReference>
<dbReference type="GO" id="GO:0016887">
    <property type="term" value="F:ATP hydrolysis activity"/>
    <property type="evidence" value="ECO:0007669"/>
    <property type="project" value="RHEA"/>
</dbReference>
<dbReference type="PANTHER" id="PTHR11070:SF64">
    <property type="entry name" value="ATP-DEPENDENT DNA HELICASE REP"/>
    <property type="match status" value="1"/>
</dbReference>
<proteinExistence type="inferred from homology"/>
<dbReference type="Gene3D" id="1.10.10.160">
    <property type="match status" value="1"/>
</dbReference>
<reference evidence="14 15" key="1">
    <citation type="submission" date="2016-11" db="EMBL/GenBank/DDBJ databases">
        <authorList>
            <person name="Jaros S."/>
            <person name="Januszkiewicz K."/>
            <person name="Wedrychowicz H."/>
        </authorList>
    </citation>
    <scope>NUCLEOTIDE SEQUENCE [LARGE SCALE GENOMIC DNA]</scope>
    <source>
        <strain evidence="14 15">DSM 5091</strain>
    </source>
</reference>
<keyword evidence="11" id="KW-0175">Coiled coil</keyword>
<feature type="domain" description="UvrD-like helicase C-terminal" evidence="13">
    <location>
        <begin position="286"/>
        <end position="570"/>
    </location>
</feature>
<feature type="binding site" evidence="10">
    <location>
        <begin position="26"/>
        <end position="33"/>
    </location>
    <ligand>
        <name>ATP</name>
        <dbReference type="ChEBI" id="CHEBI:30616"/>
    </ligand>
</feature>
<dbReference type="GO" id="GO:0005524">
    <property type="term" value="F:ATP binding"/>
    <property type="evidence" value="ECO:0007669"/>
    <property type="project" value="UniProtKB-UniRule"/>
</dbReference>
<evidence type="ECO:0000256" key="10">
    <source>
        <dbReference type="PROSITE-ProRule" id="PRU00560"/>
    </source>
</evidence>
<dbReference type="Gene3D" id="3.40.50.300">
    <property type="entry name" value="P-loop containing nucleotide triphosphate hydrolases"/>
    <property type="match status" value="2"/>
</dbReference>
<dbReference type="AlphaFoldDB" id="A0A1M6J981"/>
<keyword evidence="15" id="KW-1185">Reference proteome</keyword>
<keyword evidence="6" id="KW-0413">Isomerase</keyword>
<accession>A0A1M6J981</accession>
<dbReference type="InterPro" id="IPR014016">
    <property type="entry name" value="UvrD-like_ATP-bd"/>
</dbReference>
<evidence type="ECO:0000256" key="2">
    <source>
        <dbReference type="ARBA" id="ARBA00022741"/>
    </source>
</evidence>
<evidence type="ECO:0000256" key="3">
    <source>
        <dbReference type="ARBA" id="ARBA00022801"/>
    </source>
</evidence>
<dbReference type="InterPro" id="IPR000212">
    <property type="entry name" value="DNA_helicase_UvrD/REP"/>
</dbReference>
<name>A0A1M6J981_MALRU</name>
<evidence type="ECO:0000256" key="8">
    <source>
        <dbReference type="ARBA" id="ARBA00034808"/>
    </source>
</evidence>
<feature type="coiled-coil region" evidence="11">
    <location>
        <begin position="479"/>
        <end position="515"/>
    </location>
</feature>
<evidence type="ECO:0000256" key="9">
    <source>
        <dbReference type="ARBA" id="ARBA00048988"/>
    </source>
</evidence>
<organism evidence="14 15">
    <name type="scientific">Malonomonas rubra DSM 5091</name>
    <dbReference type="NCBI Taxonomy" id="1122189"/>
    <lineage>
        <taxon>Bacteria</taxon>
        <taxon>Pseudomonadati</taxon>
        <taxon>Thermodesulfobacteriota</taxon>
        <taxon>Desulfuromonadia</taxon>
        <taxon>Desulfuromonadales</taxon>
        <taxon>Geopsychrobacteraceae</taxon>
        <taxon>Malonomonas</taxon>
    </lineage>
</organism>
<dbReference type="Gene3D" id="1.10.486.10">
    <property type="entry name" value="PCRA, domain 4"/>
    <property type="match status" value="1"/>
</dbReference>
<evidence type="ECO:0000313" key="14">
    <source>
        <dbReference type="EMBL" id="SHJ43200.1"/>
    </source>
</evidence>
<dbReference type="PROSITE" id="PS51217">
    <property type="entry name" value="UVRD_HELICASE_CTER"/>
    <property type="match status" value="1"/>
</dbReference>
<dbReference type="OrthoDB" id="9810135at2"/>
<evidence type="ECO:0000259" key="13">
    <source>
        <dbReference type="PROSITE" id="PS51217"/>
    </source>
</evidence>
<dbReference type="GO" id="GO:0043138">
    <property type="term" value="F:3'-5' DNA helicase activity"/>
    <property type="evidence" value="ECO:0007669"/>
    <property type="project" value="UniProtKB-EC"/>
</dbReference>
<comment type="catalytic activity">
    <reaction evidence="9">
        <text>ATP + H2O = ADP + phosphate + H(+)</text>
        <dbReference type="Rhea" id="RHEA:13065"/>
        <dbReference type="ChEBI" id="CHEBI:15377"/>
        <dbReference type="ChEBI" id="CHEBI:15378"/>
        <dbReference type="ChEBI" id="CHEBI:30616"/>
        <dbReference type="ChEBI" id="CHEBI:43474"/>
        <dbReference type="ChEBI" id="CHEBI:456216"/>
        <dbReference type="EC" id="5.6.2.4"/>
    </reaction>
</comment>
<dbReference type="GO" id="GO:0005829">
    <property type="term" value="C:cytosol"/>
    <property type="evidence" value="ECO:0007669"/>
    <property type="project" value="TreeGrafter"/>
</dbReference>
<dbReference type="InterPro" id="IPR027417">
    <property type="entry name" value="P-loop_NTPase"/>
</dbReference>
<comment type="catalytic activity">
    <reaction evidence="7">
        <text>Couples ATP hydrolysis with the unwinding of duplex DNA by translocating in the 3'-5' direction.</text>
        <dbReference type="EC" id="5.6.2.4"/>
    </reaction>
</comment>
<dbReference type="CDD" id="cd18807">
    <property type="entry name" value="SF1_C_UvrD"/>
    <property type="match status" value="1"/>
</dbReference>
<dbReference type="Pfam" id="PF00580">
    <property type="entry name" value="UvrD-helicase"/>
    <property type="match status" value="1"/>
</dbReference>
<evidence type="ECO:0000256" key="7">
    <source>
        <dbReference type="ARBA" id="ARBA00034617"/>
    </source>
</evidence>
<keyword evidence="3 10" id="KW-0378">Hydrolase</keyword>
<keyword evidence="2 10" id="KW-0547">Nucleotide-binding</keyword>
<dbReference type="EC" id="5.6.2.4" evidence="8"/>
<dbReference type="Proteomes" id="UP000184171">
    <property type="component" value="Unassembled WGS sequence"/>
</dbReference>
<dbReference type="PROSITE" id="PS51198">
    <property type="entry name" value="UVRD_HELICASE_ATP_BIND"/>
    <property type="match status" value="1"/>
</dbReference>
<dbReference type="CDD" id="cd17932">
    <property type="entry name" value="DEXQc_UvrD"/>
    <property type="match status" value="1"/>
</dbReference>
<evidence type="ECO:0000259" key="12">
    <source>
        <dbReference type="PROSITE" id="PS51198"/>
    </source>
</evidence>
<evidence type="ECO:0000313" key="15">
    <source>
        <dbReference type="Proteomes" id="UP000184171"/>
    </source>
</evidence>
<dbReference type="Pfam" id="PF13361">
    <property type="entry name" value="UvrD_C"/>
    <property type="match status" value="1"/>
</dbReference>
<keyword evidence="4 10" id="KW-0347">Helicase</keyword>
<evidence type="ECO:0000256" key="1">
    <source>
        <dbReference type="ARBA" id="ARBA00009922"/>
    </source>
</evidence>
<protein>
    <recommendedName>
        <fullName evidence="8">DNA 3'-5' helicase</fullName>
        <ecNumber evidence="8">5.6.2.4</ecNumber>
    </recommendedName>
</protein>
<comment type="similarity">
    <text evidence="1">Belongs to the helicase family. UvrD subfamily.</text>
</comment>
<dbReference type="GO" id="GO:0003677">
    <property type="term" value="F:DNA binding"/>
    <property type="evidence" value="ECO:0007669"/>
    <property type="project" value="InterPro"/>
</dbReference>
<dbReference type="PANTHER" id="PTHR11070">
    <property type="entry name" value="UVRD / RECB / PCRA DNA HELICASE FAMILY MEMBER"/>
    <property type="match status" value="1"/>
</dbReference>
<dbReference type="InterPro" id="IPR013986">
    <property type="entry name" value="DExx_box_DNA_helicase_dom_sf"/>
</dbReference>
<dbReference type="STRING" id="1122189.SAMN02745165_02350"/>
<evidence type="ECO:0000256" key="11">
    <source>
        <dbReference type="SAM" id="Coils"/>
    </source>
</evidence>